<evidence type="ECO:0000256" key="4">
    <source>
        <dbReference type="ARBA" id="ARBA00022989"/>
    </source>
</evidence>
<dbReference type="OrthoDB" id="2112705at2"/>
<dbReference type="Proteomes" id="UP000184526">
    <property type="component" value="Unassembled WGS sequence"/>
</dbReference>
<dbReference type="RefSeq" id="WP_072829944.1">
    <property type="nucleotide sequence ID" value="NZ_FQXP01000003.1"/>
</dbReference>
<dbReference type="PANTHER" id="PTHR30093:SF44">
    <property type="entry name" value="TYPE II SECRETION SYSTEM CORE PROTEIN G"/>
    <property type="match status" value="1"/>
</dbReference>
<dbReference type="STRING" id="1121306.SAMN02745196_00625"/>
<proteinExistence type="predicted"/>
<evidence type="ECO:0000256" key="3">
    <source>
        <dbReference type="ARBA" id="ARBA00022692"/>
    </source>
</evidence>
<feature type="transmembrane region" description="Helical" evidence="6">
    <location>
        <begin position="12"/>
        <end position="32"/>
    </location>
</feature>
<keyword evidence="5 6" id="KW-0472">Membrane</keyword>
<keyword evidence="2" id="KW-0488">Methylation</keyword>
<evidence type="ECO:0000256" key="6">
    <source>
        <dbReference type="SAM" id="Phobius"/>
    </source>
</evidence>
<reference evidence="7 8" key="1">
    <citation type="submission" date="2016-11" db="EMBL/GenBank/DDBJ databases">
        <authorList>
            <person name="Jaros S."/>
            <person name="Januszkiewicz K."/>
            <person name="Wedrychowicz H."/>
        </authorList>
    </citation>
    <scope>NUCLEOTIDE SEQUENCE [LARGE SCALE GENOMIC DNA]</scope>
    <source>
        <strain evidence="7 8">DSM 3089</strain>
    </source>
</reference>
<dbReference type="AlphaFoldDB" id="A0A1M5TL48"/>
<accession>A0A1M5TL48</accession>
<organism evidence="7 8">
    <name type="scientific">Clostridium collagenovorans DSM 3089</name>
    <dbReference type="NCBI Taxonomy" id="1121306"/>
    <lineage>
        <taxon>Bacteria</taxon>
        <taxon>Bacillati</taxon>
        <taxon>Bacillota</taxon>
        <taxon>Clostridia</taxon>
        <taxon>Eubacteriales</taxon>
        <taxon>Clostridiaceae</taxon>
        <taxon>Clostridium</taxon>
    </lineage>
</organism>
<protein>
    <submittedName>
        <fullName evidence="7">N-terminal methylation site-containing protein</fullName>
    </submittedName>
</protein>
<dbReference type="Gene3D" id="3.30.700.10">
    <property type="entry name" value="Glycoprotein, Type 4 Pilin"/>
    <property type="match status" value="1"/>
</dbReference>
<gene>
    <name evidence="7" type="ORF">SAMN02745196_00625</name>
</gene>
<dbReference type="InterPro" id="IPR045584">
    <property type="entry name" value="Pilin-like"/>
</dbReference>
<name>A0A1M5TL48_9CLOT</name>
<sequence>MKKVSRTSKKGFTLVELLVVIGIIGLLAAIILPKFTGYTGKAIMKDAVSQARTTYTEISAFYAENGAYPTAYTANDATKKAINSVISTVKDNANNYKIATSASSDDNYLVYYHQDTASANAKAGDFDFYLVKGKKVYKVEYREGKLTEGSIPS</sequence>
<dbReference type="EMBL" id="FQXP01000003">
    <property type="protein sequence ID" value="SHH51399.1"/>
    <property type="molecule type" value="Genomic_DNA"/>
</dbReference>
<evidence type="ECO:0000313" key="7">
    <source>
        <dbReference type="EMBL" id="SHH51399.1"/>
    </source>
</evidence>
<comment type="subcellular location">
    <subcellularLocation>
        <location evidence="1">Membrane</location>
        <topology evidence="1">Single-pass membrane protein</topology>
    </subcellularLocation>
</comment>
<dbReference type="GO" id="GO:0016020">
    <property type="term" value="C:membrane"/>
    <property type="evidence" value="ECO:0007669"/>
    <property type="project" value="UniProtKB-SubCell"/>
</dbReference>
<dbReference type="NCBIfam" id="TIGR02532">
    <property type="entry name" value="IV_pilin_GFxxxE"/>
    <property type="match status" value="1"/>
</dbReference>
<evidence type="ECO:0000256" key="2">
    <source>
        <dbReference type="ARBA" id="ARBA00022481"/>
    </source>
</evidence>
<keyword evidence="3 6" id="KW-0812">Transmembrane</keyword>
<dbReference type="Pfam" id="PF07963">
    <property type="entry name" value="N_methyl"/>
    <property type="match status" value="1"/>
</dbReference>
<evidence type="ECO:0000313" key="8">
    <source>
        <dbReference type="Proteomes" id="UP000184526"/>
    </source>
</evidence>
<keyword evidence="8" id="KW-1185">Reference proteome</keyword>
<evidence type="ECO:0000256" key="1">
    <source>
        <dbReference type="ARBA" id="ARBA00004167"/>
    </source>
</evidence>
<keyword evidence="4 6" id="KW-1133">Transmembrane helix</keyword>
<dbReference type="InterPro" id="IPR012902">
    <property type="entry name" value="N_methyl_site"/>
</dbReference>
<dbReference type="PANTHER" id="PTHR30093">
    <property type="entry name" value="GENERAL SECRETION PATHWAY PROTEIN G"/>
    <property type="match status" value="1"/>
</dbReference>
<dbReference type="SUPFAM" id="SSF54523">
    <property type="entry name" value="Pili subunits"/>
    <property type="match status" value="1"/>
</dbReference>
<evidence type="ECO:0000256" key="5">
    <source>
        <dbReference type="ARBA" id="ARBA00023136"/>
    </source>
</evidence>
<dbReference type="PROSITE" id="PS00409">
    <property type="entry name" value="PROKAR_NTER_METHYL"/>
    <property type="match status" value="1"/>
</dbReference>